<evidence type="ECO:0000256" key="1">
    <source>
        <dbReference type="ARBA" id="ARBA00022574"/>
    </source>
</evidence>
<keyword evidence="6" id="KW-1185">Reference proteome</keyword>
<dbReference type="InterPro" id="IPR027417">
    <property type="entry name" value="P-loop_NTPase"/>
</dbReference>
<dbReference type="SUPFAM" id="SSF50998">
    <property type="entry name" value="Quinoprotein alcohol dehydrogenase-like"/>
    <property type="match status" value="1"/>
</dbReference>
<dbReference type="PANTHER" id="PTHR19848">
    <property type="entry name" value="WD40 REPEAT PROTEIN"/>
    <property type="match status" value="1"/>
</dbReference>
<dbReference type="PROSITE" id="PS50082">
    <property type="entry name" value="WD_REPEATS_2"/>
    <property type="match status" value="2"/>
</dbReference>
<feature type="domain" description="NACHT" evidence="4">
    <location>
        <begin position="56"/>
        <end position="214"/>
    </location>
</feature>
<organism evidence="5 6">
    <name type="scientific">Lasiosphaeris hirsuta</name>
    <dbReference type="NCBI Taxonomy" id="260670"/>
    <lineage>
        <taxon>Eukaryota</taxon>
        <taxon>Fungi</taxon>
        <taxon>Dikarya</taxon>
        <taxon>Ascomycota</taxon>
        <taxon>Pezizomycotina</taxon>
        <taxon>Sordariomycetes</taxon>
        <taxon>Sordariomycetidae</taxon>
        <taxon>Sordariales</taxon>
        <taxon>Lasiosphaeriaceae</taxon>
        <taxon>Lasiosphaeris</taxon>
    </lineage>
</organism>
<dbReference type="InterPro" id="IPR015943">
    <property type="entry name" value="WD40/YVTN_repeat-like_dom_sf"/>
</dbReference>
<dbReference type="PANTHER" id="PTHR19848:SF8">
    <property type="entry name" value="F-BOX AND WD REPEAT DOMAIN CONTAINING 7"/>
    <property type="match status" value="1"/>
</dbReference>
<keyword evidence="1 3" id="KW-0853">WD repeat</keyword>
<dbReference type="Pfam" id="PF00400">
    <property type="entry name" value="WD40"/>
    <property type="match status" value="4"/>
</dbReference>
<dbReference type="SUPFAM" id="SSF52540">
    <property type="entry name" value="P-loop containing nucleoside triphosphate hydrolases"/>
    <property type="match status" value="2"/>
</dbReference>
<feature type="repeat" description="WD" evidence="3">
    <location>
        <begin position="919"/>
        <end position="953"/>
    </location>
</feature>
<dbReference type="SMART" id="SM00320">
    <property type="entry name" value="WD40"/>
    <property type="match status" value="8"/>
</dbReference>
<reference evidence="5" key="1">
    <citation type="submission" date="2023-06" db="EMBL/GenBank/DDBJ databases">
        <title>Genome-scale phylogeny and comparative genomics of the fungal order Sordariales.</title>
        <authorList>
            <consortium name="Lawrence Berkeley National Laboratory"/>
            <person name="Hensen N."/>
            <person name="Bonometti L."/>
            <person name="Westerberg I."/>
            <person name="Brannstrom I.O."/>
            <person name="Guillou S."/>
            <person name="Cros-Aarteil S."/>
            <person name="Calhoun S."/>
            <person name="Haridas S."/>
            <person name="Kuo A."/>
            <person name="Mondo S."/>
            <person name="Pangilinan J."/>
            <person name="Riley R."/>
            <person name="Labutti K."/>
            <person name="Andreopoulos B."/>
            <person name="Lipzen A."/>
            <person name="Chen C."/>
            <person name="Yanf M."/>
            <person name="Daum C."/>
            <person name="Ng V."/>
            <person name="Clum A."/>
            <person name="Steindorff A."/>
            <person name="Ohm R."/>
            <person name="Martin F."/>
            <person name="Silar P."/>
            <person name="Natvig D."/>
            <person name="Lalanne C."/>
            <person name="Gautier V."/>
            <person name="Ament-Velasquez S.L."/>
            <person name="Kruys A."/>
            <person name="Hutchinson M.I."/>
            <person name="Powell A.J."/>
            <person name="Barry K."/>
            <person name="Miller A.N."/>
            <person name="Grigoriev I.V."/>
            <person name="Debuchy R."/>
            <person name="Gladieux P."/>
            <person name="Thoren M.H."/>
            <person name="Johannesson H."/>
        </authorList>
    </citation>
    <scope>NUCLEOTIDE SEQUENCE</scope>
    <source>
        <strain evidence="5">SMH4607-1</strain>
    </source>
</reference>
<evidence type="ECO:0000256" key="3">
    <source>
        <dbReference type="PROSITE-ProRule" id="PRU00221"/>
    </source>
</evidence>
<evidence type="ECO:0000313" key="5">
    <source>
        <dbReference type="EMBL" id="KAK0707336.1"/>
    </source>
</evidence>
<dbReference type="InterPro" id="IPR001680">
    <property type="entry name" value="WD40_rpt"/>
</dbReference>
<protein>
    <recommendedName>
        <fullName evidence="4">NACHT domain-containing protein</fullName>
    </recommendedName>
</protein>
<dbReference type="InterPro" id="IPR011047">
    <property type="entry name" value="Quinoprotein_ADH-like_sf"/>
</dbReference>
<dbReference type="PROSITE" id="PS50837">
    <property type="entry name" value="NACHT"/>
    <property type="match status" value="1"/>
</dbReference>
<feature type="repeat" description="WD" evidence="3">
    <location>
        <begin position="704"/>
        <end position="745"/>
    </location>
</feature>
<dbReference type="InterPro" id="IPR007111">
    <property type="entry name" value="NACHT_NTPase"/>
</dbReference>
<dbReference type="Gene3D" id="3.40.50.300">
    <property type="entry name" value="P-loop containing nucleotide triphosphate hydrolases"/>
    <property type="match status" value="1"/>
</dbReference>
<comment type="caution">
    <text evidence="5">The sequence shown here is derived from an EMBL/GenBank/DDBJ whole genome shotgun (WGS) entry which is preliminary data.</text>
</comment>
<sequence>SESVEDQCLRSLFITNPRVDKERIEANTRGGLIENSHRWVLDHPTFKEWRDDPNARVLWIKGGPGTGKTMLLCGIIGELEVKLKESPGKEDRLAYLFCDGSNGNTNSTVAVLRGLAHSLIAYAPGPSSKRLLAYAVKEYKNAGPGLLQGPGAWYTMRSIFLDILRDLSKQPGGGVTYLVIDALNECSTDLDNLLASITDGSGISRVKWLVTSRPRPDIAAALRVGKTREMHGLDLRDHTKELSRTVSAYVDRCARVLVSREDGDLYEQVQKGLRDKTGGATFLYTAHMFARVKNLEGLALLKALQEAALDALGLLTQADYHIRHLQDDARTHCCAVLASVALTYRPLYLSELRALSGIPPKGMVTDDVLQQCSSFFTIDERGATNFISQSAKDFLCGPDTELFPDGLGTEHYRIFSRSLQIMKGSLRRDMCGLERSVSEPPSNADTESWLATARYSCEYWIEHLIDSQHDGPDVRDGGLLMEFLEEKYLFWLETMSWMGKIWLADLAADAHRFLEYNAQGIAARPLQAYASALVFTPTGCRLRHLFSSEEPGWVMVSAETEQKHWSPWVQGLDVGAGSIVKRPAFSFDCAWLAAVLQKDSDRQVGVWSLQTGGRLAVEVPNAGRWVGFASRSSLLGIATSDKKVRFWDVAKSRWYSAVIQLDASDAVFSPDDIWLAAVVYRNGSGGSGSVEIWDWARGDCVLRFGQDADPISSIAYSPNGVSLATGHFGRGLSIWNPESGECLWRMENAPANVVAFSPDARSIVAAGNKVFGAWDQRTGSPLRGVNVAVQVDNHSAVALSPDGSRYAVAPTSEIKIFNTMTRRRLQTLRGYDKYVVSLSFAPNGSLLASGGNGFLRLCRTPLAECDDAREARDYGDEILFVRMAANATRIISVSPKEIQIWDTADGRCLHKVKPKGPDVVDVALSPDGTRFVSFSVDGDPEVWDGDTGTLLHTIDDYICAACFSPDGAKVAVMPSTTNNMKLWNLTAKKYESLDFSHPSQRGPTPACIAFAPTGRHMATSLDNTIRIWDPKKRRQSPLELTSSDTAMALCFSPDGQQLAASYHGKTGIKIWDWAKGSCVQELGPVGGGVPVSVVAFDALGSKLLTNIGSFTLRSSAVTDTTTHSGRSITRELQREGYGVHEDGDFVTWDLERVLWLPQDYRPSSVAVVPAKLGASSQLSVIALGCRSGRMVFLRFPKGGPPSGFAGSRSSE</sequence>
<evidence type="ECO:0000259" key="4">
    <source>
        <dbReference type="PROSITE" id="PS50837"/>
    </source>
</evidence>
<evidence type="ECO:0000256" key="2">
    <source>
        <dbReference type="ARBA" id="ARBA00022737"/>
    </source>
</evidence>
<proteinExistence type="predicted"/>
<evidence type="ECO:0000313" key="6">
    <source>
        <dbReference type="Proteomes" id="UP001172102"/>
    </source>
</evidence>
<gene>
    <name evidence="5" type="ORF">B0H67DRAFT_495595</name>
</gene>
<name>A0AA40A113_9PEZI</name>
<dbReference type="AlphaFoldDB" id="A0AA40A113"/>
<dbReference type="Proteomes" id="UP001172102">
    <property type="component" value="Unassembled WGS sequence"/>
</dbReference>
<dbReference type="Gene3D" id="2.130.10.10">
    <property type="entry name" value="YVTN repeat-like/Quinoprotein amine dehydrogenase"/>
    <property type="match status" value="3"/>
</dbReference>
<dbReference type="EMBL" id="JAUKUA010000006">
    <property type="protein sequence ID" value="KAK0707336.1"/>
    <property type="molecule type" value="Genomic_DNA"/>
</dbReference>
<dbReference type="InterPro" id="IPR036322">
    <property type="entry name" value="WD40_repeat_dom_sf"/>
</dbReference>
<dbReference type="Pfam" id="PF24883">
    <property type="entry name" value="NPHP3_N"/>
    <property type="match status" value="1"/>
</dbReference>
<dbReference type="SUPFAM" id="SSF50978">
    <property type="entry name" value="WD40 repeat-like"/>
    <property type="match status" value="1"/>
</dbReference>
<dbReference type="InterPro" id="IPR056884">
    <property type="entry name" value="NPHP3-like_N"/>
</dbReference>
<feature type="non-terminal residue" evidence="5">
    <location>
        <position position="1211"/>
    </location>
</feature>
<keyword evidence="2" id="KW-0677">Repeat</keyword>
<accession>A0AA40A113</accession>